<dbReference type="EMBL" id="AF063866">
    <property type="protein sequence ID" value="AAC97641.1"/>
    <property type="molecule type" value="Genomic_DNA"/>
</dbReference>
<organismHost>
    <name type="scientific">Melanoplus sanguinipes</name>
    <name type="common">Migratory grasshopper</name>
    <dbReference type="NCBI Taxonomy" id="65742"/>
</organismHost>
<dbReference type="RefSeq" id="NP_048162.1">
    <property type="nucleotide sequence ID" value="NC_001993.1"/>
</dbReference>
<dbReference type="PIR" id="T28252">
    <property type="entry name" value="T28252"/>
</dbReference>
<dbReference type="KEGG" id="vg:1449904"/>
<evidence type="ECO:0000313" key="1">
    <source>
        <dbReference type="EMBL" id="AAC97641.1"/>
    </source>
</evidence>
<proteinExistence type="predicted"/>
<dbReference type="GeneID" id="1449904"/>
<evidence type="ECO:0000313" key="2">
    <source>
        <dbReference type="Proteomes" id="UP000172353"/>
    </source>
</evidence>
<gene>
    <name evidence="1" type="primary">MSV091</name>
</gene>
<reference evidence="1 2" key="1">
    <citation type="journal article" date="1999" name="J. Virol.">
        <title>The genome of Melanoplus sanguinipes entomopoxvirus.</title>
        <authorList>
            <person name="Afonso C.L."/>
            <person name="Tulman E.R."/>
            <person name="Lu Z."/>
            <person name="Oma E."/>
            <person name="Kutish G.F."/>
            <person name="Rock D.L."/>
        </authorList>
    </citation>
    <scope>NUCLEOTIDE SEQUENCE [LARGE SCALE GENOMIC DNA]</scope>
    <source>
        <strain evidence="1">Tucson</strain>
    </source>
</reference>
<sequence length="73" mass="8716">MNNNITNTKMCLDIIELTNVLTDICIKCQEVLRTKYFKKIYLKSNYENSINEYNITKEIQNEITKIIQQKCNH</sequence>
<organism evidence="1 2">
    <name type="scientific">Melanoplus sanguinipes entomopoxvirus</name>
    <name type="common">MsEPV</name>
    <dbReference type="NCBI Taxonomy" id="83191"/>
    <lineage>
        <taxon>Viruses</taxon>
        <taxon>Varidnaviria</taxon>
        <taxon>Bamfordvirae</taxon>
        <taxon>Nucleocytoviricota</taxon>
        <taxon>Pokkesviricetes</taxon>
        <taxon>Chitovirales</taxon>
        <taxon>Poxviridae</taxon>
        <taxon>Entomopoxvirinae</taxon>
        <taxon>Deltaentomopoxvirus</taxon>
        <taxon>Deltaentomopoxvirus msanguinipes</taxon>
    </lineage>
</organism>
<name>Q9YW01_MSEPV</name>
<accession>Q9YW01</accession>
<keyword evidence="2" id="KW-1185">Reference proteome</keyword>
<dbReference type="Proteomes" id="UP000172353">
    <property type="component" value="Segment"/>
</dbReference>
<protein>
    <submittedName>
        <fullName evidence="1">Uncharacterized protein</fullName>
    </submittedName>
</protein>